<dbReference type="Pfam" id="PF01833">
    <property type="entry name" value="TIG"/>
    <property type="match status" value="1"/>
</dbReference>
<dbReference type="Gene3D" id="2.60.40.10">
    <property type="entry name" value="Immunoglobulins"/>
    <property type="match status" value="2"/>
</dbReference>
<dbReference type="EMBL" id="BMXF01000001">
    <property type="protein sequence ID" value="GHB54582.1"/>
    <property type="molecule type" value="Genomic_DNA"/>
</dbReference>
<feature type="domain" description="IPT/TIG" evidence="1">
    <location>
        <begin position="54"/>
        <end position="137"/>
    </location>
</feature>
<name>A0A8J3D1R0_9BACT</name>
<dbReference type="SUPFAM" id="SSF81296">
    <property type="entry name" value="E set domains"/>
    <property type="match status" value="2"/>
</dbReference>
<keyword evidence="3" id="KW-1185">Reference proteome</keyword>
<feature type="domain" description="IPT/TIG" evidence="1">
    <location>
        <begin position="139"/>
        <end position="229"/>
    </location>
</feature>
<dbReference type="AlphaFoldDB" id="A0A8J3D1R0"/>
<dbReference type="Proteomes" id="UP000598271">
    <property type="component" value="Unassembled WGS sequence"/>
</dbReference>
<reference evidence="2 3" key="1">
    <citation type="journal article" date="2014" name="Int. J. Syst. Evol. Microbiol.">
        <title>Complete genome sequence of Corynebacterium casei LMG S-19264T (=DSM 44701T), isolated from a smear-ripened cheese.</title>
        <authorList>
            <consortium name="US DOE Joint Genome Institute (JGI-PGF)"/>
            <person name="Walter F."/>
            <person name="Albersmeier A."/>
            <person name="Kalinowski J."/>
            <person name="Ruckert C."/>
        </authorList>
    </citation>
    <scope>NUCLEOTIDE SEQUENCE [LARGE SCALE GENOMIC DNA]</scope>
    <source>
        <strain evidence="2 3">KCTC 12866</strain>
    </source>
</reference>
<evidence type="ECO:0000259" key="1">
    <source>
        <dbReference type="SMART" id="SM00429"/>
    </source>
</evidence>
<comment type="caution">
    <text evidence="2">The sequence shown here is derived from an EMBL/GenBank/DDBJ whole genome shotgun (WGS) entry which is preliminary data.</text>
</comment>
<evidence type="ECO:0000313" key="3">
    <source>
        <dbReference type="Proteomes" id="UP000598271"/>
    </source>
</evidence>
<dbReference type="Gene3D" id="2.60.120.260">
    <property type="entry name" value="Galactose-binding domain-like"/>
    <property type="match status" value="1"/>
</dbReference>
<evidence type="ECO:0000313" key="2">
    <source>
        <dbReference type="EMBL" id="GHB54582.1"/>
    </source>
</evidence>
<dbReference type="SMART" id="SM00429">
    <property type="entry name" value="IPT"/>
    <property type="match status" value="2"/>
</dbReference>
<dbReference type="InterPro" id="IPR014756">
    <property type="entry name" value="Ig_E-set"/>
</dbReference>
<proteinExistence type="predicted"/>
<dbReference type="InterPro" id="IPR013783">
    <property type="entry name" value="Ig-like_fold"/>
</dbReference>
<organism evidence="2 3">
    <name type="scientific">Persicitalea jodogahamensis</name>
    <dbReference type="NCBI Taxonomy" id="402147"/>
    <lineage>
        <taxon>Bacteria</taxon>
        <taxon>Pseudomonadati</taxon>
        <taxon>Bacteroidota</taxon>
        <taxon>Cytophagia</taxon>
        <taxon>Cytophagales</taxon>
        <taxon>Spirosomataceae</taxon>
        <taxon>Persicitalea</taxon>
    </lineage>
</organism>
<protein>
    <recommendedName>
        <fullName evidence="1">IPT/TIG domain-containing protein</fullName>
    </recommendedName>
</protein>
<accession>A0A8J3D1R0</accession>
<gene>
    <name evidence="2" type="ORF">GCM10007390_04550</name>
</gene>
<dbReference type="InterPro" id="IPR002909">
    <property type="entry name" value="IPT_dom"/>
</dbReference>
<sequence>MSEPESTSNTQIFNPMKLTCNRAWGLGFLTLLAGMVLTSCEEDTDGSPSFEVGTPVATQIMPDSAAGGGTVTLLGTGLGDIRSIVFEKQEVPAGFQPTLNTDKALIFRVPTEAAGGVQNIIVTNSAGRSTTIPFKVLAYPTISDASNYIFSKGTIITLTGNNLDDVTAVAVADSVKGISDAATIISKDKKQLVVEMPASTLSRGTLSITNGTGRIRTRQEFVNMDLAYKIFTDTFGAGFANASWGDAATVTTKEKKDGSASLTKTYQKGNWHLTGLSNWSSAIAYSPDYTYITGWIKGASADYSLYITTDAGKAGFGDFVEANRVDVKAGVWNYFKIKISDMDFWVPGKKLTQVGFRIKGPDKQDETFYFDDILLVK</sequence>